<comment type="caution">
    <text evidence="1">The sequence shown here is derived from an EMBL/GenBank/DDBJ whole genome shotgun (WGS) entry which is preliminary data.</text>
</comment>
<organism evidence="1 2">
    <name type="scientific">Candidatus Giovannonibacteria bacterium RIFCSPLOWO2_01_FULL_46_13</name>
    <dbReference type="NCBI Taxonomy" id="1798352"/>
    <lineage>
        <taxon>Bacteria</taxon>
        <taxon>Candidatus Giovannoniibacteriota</taxon>
    </lineage>
</organism>
<accession>A0A1F5X5W0</accession>
<gene>
    <name evidence="1" type="ORF">A3B18_01540</name>
</gene>
<dbReference type="AlphaFoldDB" id="A0A1F5X5W0"/>
<evidence type="ECO:0000313" key="1">
    <source>
        <dbReference type="EMBL" id="OGF83312.1"/>
    </source>
</evidence>
<protein>
    <submittedName>
        <fullName evidence="1">Uncharacterized protein</fullName>
    </submittedName>
</protein>
<reference evidence="1 2" key="1">
    <citation type="journal article" date="2016" name="Nat. Commun.">
        <title>Thousands of microbial genomes shed light on interconnected biogeochemical processes in an aquifer system.</title>
        <authorList>
            <person name="Anantharaman K."/>
            <person name="Brown C.T."/>
            <person name="Hug L.A."/>
            <person name="Sharon I."/>
            <person name="Castelle C.J."/>
            <person name="Probst A.J."/>
            <person name="Thomas B.C."/>
            <person name="Singh A."/>
            <person name="Wilkins M.J."/>
            <person name="Karaoz U."/>
            <person name="Brodie E.L."/>
            <person name="Williams K.H."/>
            <person name="Hubbard S.S."/>
            <person name="Banfield J.F."/>
        </authorList>
    </citation>
    <scope>NUCLEOTIDE SEQUENCE [LARGE SCALE GENOMIC DNA]</scope>
</reference>
<dbReference type="EMBL" id="MFIE01000003">
    <property type="protein sequence ID" value="OGF83312.1"/>
    <property type="molecule type" value="Genomic_DNA"/>
</dbReference>
<evidence type="ECO:0000313" key="2">
    <source>
        <dbReference type="Proteomes" id="UP000178684"/>
    </source>
</evidence>
<name>A0A1F5X5W0_9BACT</name>
<sequence>MSKNDNRPKVIKLCGEEIVINGQMTPEQSIQYARLHRRALHRGEIRMNPNPSSFGQEPEN</sequence>
<proteinExistence type="predicted"/>
<dbReference type="Proteomes" id="UP000178684">
    <property type="component" value="Unassembled WGS sequence"/>
</dbReference>